<keyword evidence="20" id="KW-1185">Reference proteome</keyword>
<feature type="active site" description="Proton acceptor" evidence="16 17">
    <location>
        <position position="274"/>
    </location>
</feature>
<feature type="active site" description="Acyl-thioester intermediate" evidence="16 17">
    <location>
        <position position="135"/>
    </location>
</feature>
<comment type="pathway">
    <text evidence="4 16">Amino-acid biosynthesis; L-threonine biosynthesis; L-threonine from L-aspartate: step 2/5.</text>
</comment>
<dbReference type="HAMAP" id="MF_02121">
    <property type="entry name" value="ASADH"/>
    <property type="match status" value="1"/>
</dbReference>
<evidence type="ECO:0000256" key="10">
    <source>
        <dbReference type="ARBA" id="ARBA00022857"/>
    </source>
</evidence>
<reference evidence="19 20" key="1">
    <citation type="submission" date="2021-07" db="EMBL/GenBank/DDBJ databases">
        <title>FDA dAtabase for Regulatory Grade micrObial Sequences (FDA-ARGOS): Supporting development and validation of Infectious Disease Dx tests.</title>
        <authorList>
            <person name="Sproer C."/>
            <person name="Gronow S."/>
            <person name="Severitt S."/>
            <person name="Schroder I."/>
            <person name="Tallon L."/>
            <person name="Sadzewicz L."/>
            <person name="Zhao X."/>
            <person name="Boylan J."/>
            <person name="Ott S."/>
            <person name="Bowen H."/>
            <person name="Vavikolanu K."/>
            <person name="Mehta A."/>
            <person name="Aluvathingal J."/>
            <person name="Nadendla S."/>
            <person name="Lowell S."/>
            <person name="Myers T."/>
            <person name="Yan Y."/>
        </authorList>
    </citation>
    <scope>NUCLEOTIDE SEQUENCE [LARGE SCALE GENOMIC DNA]</scope>
    <source>
        <strain evidence="19 20">FDAARGOS_1401</strain>
    </source>
</reference>
<dbReference type="AlphaFoldDB" id="A0ABD7F2V2"/>
<comment type="caution">
    <text evidence="16">Lacks conserved residue(s) required for the propagation of feature annotation.</text>
</comment>
<comment type="function">
    <text evidence="1 16">Catalyzes the NADPH-dependent formation of L-aspartate-semialdehyde (L-ASA) by the reductive dephosphorylation of L-aspartyl-4-phosphate.</text>
</comment>
<feature type="binding site" evidence="16">
    <location>
        <position position="241"/>
    </location>
    <ligand>
        <name>substrate</name>
    </ligand>
</feature>
<comment type="pathway">
    <text evidence="3 16">Amino-acid biosynthesis; L-lysine biosynthesis via DAP pathway; (S)-tetrahydrodipicolinate from L-aspartate: step 2/4.</text>
</comment>
<organism evidence="19 20">
    <name type="scientific">Acinetobacter septicus</name>
    <dbReference type="NCBI Taxonomy" id="465797"/>
    <lineage>
        <taxon>Bacteria</taxon>
        <taxon>Pseudomonadati</taxon>
        <taxon>Pseudomonadota</taxon>
        <taxon>Gammaproteobacteria</taxon>
        <taxon>Moraxellales</taxon>
        <taxon>Moraxellaceae</taxon>
        <taxon>Acinetobacter</taxon>
    </lineage>
</organism>
<evidence type="ECO:0000256" key="12">
    <source>
        <dbReference type="ARBA" id="ARBA00023002"/>
    </source>
</evidence>
<comment type="similarity">
    <text evidence="5 16">Belongs to the aspartate-semialdehyde dehydrogenase family.</text>
</comment>
<dbReference type="InterPro" id="IPR036291">
    <property type="entry name" value="NAD(P)-bd_dom_sf"/>
</dbReference>
<feature type="binding site" evidence="16">
    <location>
        <position position="162"/>
    </location>
    <ligand>
        <name>substrate</name>
    </ligand>
</feature>
<evidence type="ECO:0000256" key="6">
    <source>
        <dbReference type="ARBA" id="ARBA00011738"/>
    </source>
</evidence>
<dbReference type="GO" id="GO:0009088">
    <property type="term" value="P:threonine biosynthetic process"/>
    <property type="evidence" value="ECO:0007669"/>
    <property type="project" value="UniProtKB-UniRule"/>
</dbReference>
<feature type="binding site" evidence="16">
    <location>
        <position position="102"/>
    </location>
    <ligand>
        <name>phosphate</name>
        <dbReference type="ChEBI" id="CHEBI:43474"/>
    </ligand>
</feature>
<dbReference type="InterPro" id="IPR012280">
    <property type="entry name" value="Semialdhyde_DH_dimer_dom"/>
</dbReference>
<comment type="catalytic activity">
    <reaction evidence="15 16">
        <text>L-aspartate 4-semialdehyde + phosphate + NADP(+) = 4-phospho-L-aspartate + NADPH + H(+)</text>
        <dbReference type="Rhea" id="RHEA:24284"/>
        <dbReference type="ChEBI" id="CHEBI:15378"/>
        <dbReference type="ChEBI" id="CHEBI:43474"/>
        <dbReference type="ChEBI" id="CHEBI:57535"/>
        <dbReference type="ChEBI" id="CHEBI:57783"/>
        <dbReference type="ChEBI" id="CHEBI:58349"/>
        <dbReference type="ChEBI" id="CHEBI:537519"/>
        <dbReference type="EC" id="1.2.1.11"/>
    </reaction>
</comment>
<gene>
    <name evidence="16 19" type="primary">asd</name>
    <name evidence="19" type="ORF">I6L31_12805</name>
</gene>
<dbReference type="InterPro" id="IPR000534">
    <property type="entry name" value="Semialdehyde_DH_NAD-bd"/>
</dbReference>
<feature type="binding site" evidence="16">
    <location>
        <begin position="165"/>
        <end position="166"/>
    </location>
    <ligand>
        <name>NADP(+)</name>
        <dbReference type="ChEBI" id="CHEBI:58349"/>
    </ligand>
</feature>
<evidence type="ECO:0000256" key="16">
    <source>
        <dbReference type="HAMAP-Rule" id="MF_02121"/>
    </source>
</evidence>
<evidence type="ECO:0000259" key="18">
    <source>
        <dbReference type="SMART" id="SM00859"/>
    </source>
</evidence>
<dbReference type="PROSITE" id="PS01103">
    <property type="entry name" value="ASD"/>
    <property type="match status" value="1"/>
</dbReference>
<evidence type="ECO:0000256" key="11">
    <source>
        <dbReference type="ARBA" id="ARBA00022915"/>
    </source>
</evidence>
<evidence type="ECO:0000256" key="17">
    <source>
        <dbReference type="PIRSR" id="PIRSR000148-1"/>
    </source>
</evidence>
<evidence type="ECO:0000256" key="8">
    <source>
        <dbReference type="ARBA" id="ARBA00022605"/>
    </source>
</evidence>
<dbReference type="Gene3D" id="3.40.50.720">
    <property type="entry name" value="NAD(P)-binding Rossmann-like Domain"/>
    <property type="match status" value="1"/>
</dbReference>
<evidence type="ECO:0000256" key="15">
    <source>
        <dbReference type="ARBA" id="ARBA00047891"/>
    </source>
</evidence>
<evidence type="ECO:0000313" key="19">
    <source>
        <dbReference type="EMBL" id="QXZ22579.1"/>
    </source>
</evidence>
<feature type="binding site" evidence="16">
    <location>
        <position position="350"/>
    </location>
    <ligand>
        <name>NADP(+)</name>
        <dbReference type="ChEBI" id="CHEBI:58349"/>
    </ligand>
</feature>
<name>A0ABD7F2V2_9GAMM</name>
<evidence type="ECO:0000256" key="3">
    <source>
        <dbReference type="ARBA" id="ARBA00005076"/>
    </source>
</evidence>
<dbReference type="Gene3D" id="3.30.360.10">
    <property type="entry name" value="Dihydrodipicolinate Reductase, domain 2"/>
    <property type="match status" value="1"/>
</dbReference>
<dbReference type="GO" id="GO:0071266">
    <property type="term" value="P:'de novo' L-methionine biosynthetic process"/>
    <property type="evidence" value="ECO:0007669"/>
    <property type="project" value="UniProtKB-UniRule"/>
</dbReference>
<evidence type="ECO:0000256" key="1">
    <source>
        <dbReference type="ARBA" id="ARBA00002492"/>
    </source>
</evidence>
<comment type="subunit">
    <text evidence="6 16">Homodimer.</text>
</comment>
<dbReference type="CDD" id="cd23938">
    <property type="entry name" value="ASADH_C_bac_like"/>
    <property type="match status" value="1"/>
</dbReference>
<dbReference type="CDD" id="cd02314">
    <property type="entry name" value="VcASADH1_like_N"/>
    <property type="match status" value="1"/>
</dbReference>
<protein>
    <recommendedName>
        <fullName evidence="7 16">Aspartate-semialdehyde dehydrogenase</fullName>
        <shortName evidence="16">ASA dehydrogenase</shortName>
        <shortName evidence="16">ASADH</shortName>
        <ecNumber evidence="7 16">1.2.1.11</ecNumber>
    </recommendedName>
    <alternativeName>
        <fullName evidence="16">Aspartate-beta-semialdehyde dehydrogenase</fullName>
    </alternativeName>
</protein>
<dbReference type="EMBL" id="CP079898">
    <property type="protein sequence ID" value="QXZ22579.1"/>
    <property type="molecule type" value="Genomic_DNA"/>
</dbReference>
<keyword evidence="12 16" id="KW-0560">Oxidoreductase</keyword>
<keyword evidence="9 16" id="KW-0791">Threonine biosynthesis</keyword>
<dbReference type="SUPFAM" id="SSF55347">
    <property type="entry name" value="Glyceraldehyde-3-phosphate dehydrogenase-like, C-terminal domain"/>
    <property type="match status" value="1"/>
</dbReference>
<feature type="binding site" evidence="16">
    <location>
        <begin position="9"/>
        <end position="12"/>
    </location>
    <ligand>
        <name>NADP(+)</name>
        <dbReference type="ChEBI" id="CHEBI:58349"/>
    </ligand>
</feature>
<evidence type="ECO:0000256" key="4">
    <source>
        <dbReference type="ARBA" id="ARBA00005097"/>
    </source>
</evidence>
<sequence length="372" mass="40679">MKVGLVGWRGMVGSVLMQRMVEENDFAYFEPFYFSTSNAGGEAPSFGGKTAPALMDASDIKSLKQMDVIITCQGGDYTSEVFPKLKAEGWNGYWIDAASTLRMADDAIIVLDPVNAQVIKDGLAKGTKTFVGGNCTVSLMLMGLGSLFQNNLVEWMSAMTYQAASGAGAQNMRELLTGMGYLYNNTKELLDDPKSAILDIDSRVADLQRGEGFPKANFGVPLAGSLIPYIDKQLENGQSKEEWKGQAETNKILGNSQIVPIDGHCVRIGAMRCHSQALTIKLRKDVPLDEIEDMIRQSNEWAKVVPNTREASMTDLTPVAVTGTLSVPVGRLRKLNMGKEYLGAFTVGDQLLWGAAEPLRRMLRILIEYKNA</sequence>
<feature type="domain" description="Semialdehyde dehydrogenase NAD-binding" evidence="18">
    <location>
        <begin position="2"/>
        <end position="122"/>
    </location>
</feature>
<dbReference type="GO" id="GO:0009089">
    <property type="term" value="P:lysine biosynthetic process via diaminopimelate"/>
    <property type="evidence" value="ECO:0007669"/>
    <property type="project" value="UniProtKB-UniRule"/>
</dbReference>
<evidence type="ECO:0000256" key="13">
    <source>
        <dbReference type="ARBA" id="ARBA00023154"/>
    </source>
</evidence>
<keyword evidence="11 16" id="KW-0220">Diaminopimelate biosynthesis</keyword>
<keyword evidence="10 16" id="KW-0521">NADP</keyword>
<evidence type="ECO:0000256" key="2">
    <source>
        <dbReference type="ARBA" id="ARBA00005021"/>
    </source>
</evidence>
<dbReference type="Pfam" id="PF01118">
    <property type="entry name" value="Semialdhyde_dh"/>
    <property type="match status" value="1"/>
</dbReference>
<dbReference type="Pfam" id="PF02774">
    <property type="entry name" value="Semialdhyde_dhC"/>
    <property type="match status" value="1"/>
</dbReference>
<keyword evidence="8 16" id="KW-0028">Amino-acid biosynthesis</keyword>
<keyword evidence="14 16" id="KW-0486">Methionine biosynthesis</keyword>
<feature type="binding site" evidence="16">
    <location>
        <position position="267"/>
    </location>
    <ligand>
        <name>substrate</name>
    </ligand>
</feature>
<accession>A0ABD7F2V2</accession>
<dbReference type="SMART" id="SM00859">
    <property type="entry name" value="Semialdhyde_dh"/>
    <property type="match status" value="1"/>
</dbReference>
<dbReference type="PANTHER" id="PTHR46278">
    <property type="entry name" value="DEHYDROGENASE, PUTATIVE-RELATED"/>
    <property type="match status" value="1"/>
</dbReference>
<dbReference type="PIRSF" id="PIRSF000148">
    <property type="entry name" value="ASA_dh"/>
    <property type="match status" value="1"/>
</dbReference>
<comment type="pathway">
    <text evidence="2 16">Amino-acid biosynthesis; L-methionine biosynthesis via de novo pathway; L-homoserine from L-aspartate: step 2/3.</text>
</comment>
<dbReference type="EC" id="1.2.1.11" evidence="7 16"/>
<dbReference type="RefSeq" id="WP_005001341.1">
    <property type="nucleotide sequence ID" value="NZ_CP079898.1"/>
</dbReference>
<evidence type="ECO:0000256" key="9">
    <source>
        <dbReference type="ARBA" id="ARBA00022697"/>
    </source>
</evidence>
<proteinExistence type="inferred from homology"/>
<dbReference type="GO" id="GO:0004073">
    <property type="term" value="F:aspartate-semialdehyde dehydrogenase activity"/>
    <property type="evidence" value="ECO:0007669"/>
    <property type="project" value="UniProtKB-UniRule"/>
</dbReference>
<dbReference type="InterPro" id="IPR011534">
    <property type="entry name" value="Asp_ADH_gamma-type"/>
</dbReference>
<dbReference type="InterPro" id="IPR000319">
    <property type="entry name" value="Asp-semialdehyde_DH_CS"/>
</dbReference>
<dbReference type="NCBIfam" id="NF005144">
    <property type="entry name" value="PRK06598.1"/>
    <property type="match status" value="1"/>
</dbReference>
<dbReference type="InterPro" id="IPR012080">
    <property type="entry name" value="Asp_semialdehyde_DH"/>
</dbReference>
<dbReference type="GO" id="GO:0050661">
    <property type="term" value="F:NADP binding"/>
    <property type="evidence" value="ECO:0007669"/>
    <property type="project" value="UniProtKB-UniRule"/>
</dbReference>
<evidence type="ECO:0000313" key="20">
    <source>
        <dbReference type="Proteomes" id="UP000827069"/>
    </source>
</evidence>
<feature type="binding site" evidence="16">
    <location>
        <position position="244"/>
    </location>
    <ligand>
        <name>phosphate</name>
        <dbReference type="ChEBI" id="CHEBI:43474"/>
    </ligand>
</feature>
<dbReference type="NCBIfam" id="TIGR01745">
    <property type="entry name" value="asd_gamma"/>
    <property type="match status" value="1"/>
</dbReference>
<dbReference type="PANTHER" id="PTHR46278:SF4">
    <property type="entry name" value="ASPARTATE-SEMIALDEHYDE DEHYDROGENASE"/>
    <property type="match status" value="1"/>
</dbReference>
<evidence type="ECO:0000256" key="5">
    <source>
        <dbReference type="ARBA" id="ARBA00010584"/>
    </source>
</evidence>
<keyword evidence="13 16" id="KW-0457">Lysine biosynthesis</keyword>
<feature type="binding site" evidence="16">
    <location>
        <position position="73"/>
    </location>
    <ligand>
        <name>NADP(+)</name>
        <dbReference type="ChEBI" id="CHEBI:58349"/>
    </ligand>
</feature>
<evidence type="ECO:0000256" key="7">
    <source>
        <dbReference type="ARBA" id="ARBA00013120"/>
    </source>
</evidence>
<dbReference type="Proteomes" id="UP000827069">
    <property type="component" value="Chromosome"/>
</dbReference>
<dbReference type="GO" id="GO:0019877">
    <property type="term" value="P:diaminopimelate biosynthetic process"/>
    <property type="evidence" value="ECO:0007669"/>
    <property type="project" value="UniProtKB-UniRule"/>
</dbReference>
<dbReference type="SUPFAM" id="SSF51735">
    <property type="entry name" value="NAD(P)-binding Rossmann-fold domains"/>
    <property type="match status" value="1"/>
</dbReference>
<evidence type="ECO:0000256" key="14">
    <source>
        <dbReference type="ARBA" id="ARBA00023167"/>
    </source>
</evidence>